<evidence type="ECO:0000256" key="2">
    <source>
        <dbReference type="ARBA" id="ARBA00022837"/>
    </source>
</evidence>
<dbReference type="CDD" id="cd00051">
    <property type="entry name" value="EFh"/>
    <property type="match status" value="1"/>
</dbReference>
<name>A0AAN9BQW4_9CAEN</name>
<keyword evidence="2" id="KW-0106">Calcium</keyword>
<feature type="domain" description="EF-hand" evidence="4">
    <location>
        <begin position="11"/>
        <end position="46"/>
    </location>
</feature>
<keyword evidence="3" id="KW-0514">Muscle protein</keyword>
<evidence type="ECO:0000313" key="5">
    <source>
        <dbReference type="EMBL" id="KAK7109679.1"/>
    </source>
</evidence>
<dbReference type="SMART" id="SM00054">
    <property type="entry name" value="EFh"/>
    <property type="match status" value="4"/>
</dbReference>
<dbReference type="EMBL" id="JBAMIC010000003">
    <property type="protein sequence ID" value="KAK7109679.1"/>
    <property type="molecule type" value="Genomic_DNA"/>
</dbReference>
<feature type="domain" description="EF-hand" evidence="4">
    <location>
        <begin position="118"/>
        <end position="148"/>
    </location>
</feature>
<feature type="domain" description="EF-hand" evidence="4">
    <location>
        <begin position="82"/>
        <end position="117"/>
    </location>
</feature>
<evidence type="ECO:0000259" key="4">
    <source>
        <dbReference type="PROSITE" id="PS50222"/>
    </source>
</evidence>
<dbReference type="InterPro" id="IPR018247">
    <property type="entry name" value="EF_Hand_1_Ca_BS"/>
</dbReference>
<dbReference type="AlphaFoldDB" id="A0AAN9BQW4"/>
<evidence type="ECO:0000256" key="1">
    <source>
        <dbReference type="ARBA" id="ARBA00022737"/>
    </source>
</evidence>
<gene>
    <name evidence="5" type="ORF">V1264_013678</name>
</gene>
<dbReference type="InterPro" id="IPR011992">
    <property type="entry name" value="EF-hand-dom_pair"/>
</dbReference>
<proteinExistence type="predicted"/>
<dbReference type="Proteomes" id="UP001374579">
    <property type="component" value="Unassembled WGS sequence"/>
</dbReference>
<dbReference type="SUPFAM" id="SSF47473">
    <property type="entry name" value="EF-hand"/>
    <property type="match status" value="1"/>
</dbReference>
<reference evidence="5 6" key="1">
    <citation type="submission" date="2024-02" db="EMBL/GenBank/DDBJ databases">
        <title>Chromosome-scale genome assembly of the rough periwinkle Littorina saxatilis.</title>
        <authorList>
            <person name="De Jode A."/>
            <person name="Faria R."/>
            <person name="Formenti G."/>
            <person name="Sims Y."/>
            <person name="Smith T.P."/>
            <person name="Tracey A."/>
            <person name="Wood J.M.D."/>
            <person name="Zagrodzka Z.B."/>
            <person name="Johannesson K."/>
            <person name="Butlin R.K."/>
            <person name="Leder E.H."/>
        </authorList>
    </citation>
    <scope>NUCLEOTIDE SEQUENCE [LARGE SCALE GENOMIC DNA]</scope>
    <source>
        <strain evidence="5">Snail1</strain>
        <tissue evidence="5">Muscle</tissue>
    </source>
</reference>
<keyword evidence="1" id="KW-0677">Repeat</keyword>
<dbReference type="PROSITE" id="PS50222">
    <property type="entry name" value="EF_HAND_2"/>
    <property type="match status" value="3"/>
</dbReference>
<dbReference type="PANTHER" id="PTHR23050">
    <property type="entry name" value="CALCIUM BINDING PROTEIN"/>
    <property type="match status" value="1"/>
</dbReference>
<dbReference type="GO" id="GO:0005509">
    <property type="term" value="F:calcium ion binding"/>
    <property type="evidence" value="ECO:0007669"/>
    <property type="project" value="InterPro"/>
</dbReference>
<evidence type="ECO:0000256" key="3">
    <source>
        <dbReference type="ARBA" id="ARBA00023179"/>
    </source>
</evidence>
<comment type="caution">
    <text evidence="5">The sequence shown here is derived from an EMBL/GenBank/DDBJ whole genome shotgun (WGS) entry which is preliminary data.</text>
</comment>
<keyword evidence="6" id="KW-1185">Reference proteome</keyword>
<dbReference type="PROSITE" id="PS00018">
    <property type="entry name" value="EF_HAND_1"/>
    <property type="match status" value="3"/>
</dbReference>
<dbReference type="InterPro" id="IPR002048">
    <property type="entry name" value="EF_hand_dom"/>
</dbReference>
<sequence length="148" mass="16354">MAAKGKGKAGPDTDVYKQLFKEADKNGDGTLSITELRDLFKRGGSNMSDAQIADTFVFFDGAKGDKAITFEEFCAGLDQILNFVKQLEQMFKELDSSGDGFLDRNELKTLLQKTGKKFTEKEVDAILKEADVNGDNKISFKEFVDACT</sequence>
<accession>A0AAN9BQW4</accession>
<dbReference type="Pfam" id="PF13499">
    <property type="entry name" value="EF-hand_7"/>
    <property type="match status" value="2"/>
</dbReference>
<dbReference type="Gene3D" id="1.10.238.10">
    <property type="entry name" value="EF-hand"/>
    <property type="match status" value="1"/>
</dbReference>
<evidence type="ECO:0000313" key="6">
    <source>
        <dbReference type="Proteomes" id="UP001374579"/>
    </source>
</evidence>
<protein>
    <recommendedName>
        <fullName evidence="4">EF-hand domain-containing protein</fullName>
    </recommendedName>
</protein>
<organism evidence="5 6">
    <name type="scientific">Littorina saxatilis</name>
    <dbReference type="NCBI Taxonomy" id="31220"/>
    <lineage>
        <taxon>Eukaryota</taxon>
        <taxon>Metazoa</taxon>
        <taxon>Spiralia</taxon>
        <taxon>Lophotrochozoa</taxon>
        <taxon>Mollusca</taxon>
        <taxon>Gastropoda</taxon>
        <taxon>Caenogastropoda</taxon>
        <taxon>Littorinimorpha</taxon>
        <taxon>Littorinoidea</taxon>
        <taxon>Littorinidae</taxon>
        <taxon>Littorina</taxon>
    </lineage>
</organism>
<dbReference type="FunFam" id="1.10.238.10:FF:000001">
    <property type="entry name" value="Calmodulin 1"/>
    <property type="match status" value="1"/>
</dbReference>
<dbReference type="InterPro" id="IPR050145">
    <property type="entry name" value="Centrin_CML-like"/>
</dbReference>